<sequence>MLSRGIHLSGINITSFALAASGTAKTAGTVTGRDVAKIEGKSQIVESTIEAGRYRPIVVQKGIPVTWTIYATDKNLNGCNNPVTIPKFNMEKTLVPGANVIEFIPMEEGTITYTCWMGMISSTITVVNDLSQLQEKDLQLSNPAGSSRRAYGMGCCN</sequence>
<evidence type="ECO:0000313" key="2">
    <source>
        <dbReference type="EMBL" id="TCP63528.1"/>
    </source>
</evidence>
<name>A0A4R2RL02_9FIRM</name>
<accession>A0A4R2RL02</accession>
<organism evidence="2 3">
    <name type="scientific">Heliophilum fasciatum</name>
    <dbReference type="NCBI Taxonomy" id="35700"/>
    <lineage>
        <taxon>Bacteria</taxon>
        <taxon>Bacillati</taxon>
        <taxon>Bacillota</taxon>
        <taxon>Clostridia</taxon>
        <taxon>Eubacteriales</taxon>
        <taxon>Heliobacteriaceae</taxon>
        <taxon>Heliophilum</taxon>
    </lineage>
</organism>
<keyword evidence="3" id="KW-1185">Reference proteome</keyword>
<dbReference type="Proteomes" id="UP000294813">
    <property type="component" value="Unassembled WGS sequence"/>
</dbReference>
<protein>
    <recommendedName>
        <fullName evidence="4">Cupredoxin-like protein</fullName>
    </recommendedName>
</protein>
<gene>
    <name evidence="2" type="ORF">EDD73_11871</name>
</gene>
<dbReference type="InterPro" id="IPR008972">
    <property type="entry name" value="Cupredoxin"/>
</dbReference>
<evidence type="ECO:0000256" key="1">
    <source>
        <dbReference type="SAM" id="SignalP"/>
    </source>
</evidence>
<evidence type="ECO:0008006" key="4">
    <source>
        <dbReference type="Google" id="ProtNLM"/>
    </source>
</evidence>
<evidence type="ECO:0000313" key="3">
    <source>
        <dbReference type="Proteomes" id="UP000294813"/>
    </source>
</evidence>
<dbReference type="Gene3D" id="2.60.40.420">
    <property type="entry name" value="Cupredoxins - blue copper proteins"/>
    <property type="match status" value="1"/>
</dbReference>
<comment type="caution">
    <text evidence="2">The sequence shown here is derived from an EMBL/GenBank/DDBJ whole genome shotgun (WGS) entry which is preliminary data.</text>
</comment>
<reference evidence="2 3" key="1">
    <citation type="submission" date="2019-03" db="EMBL/GenBank/DDBJ databases">
        <title>Genomic Encyclopedia of Type Strains, Phase IV (KMG-IV): sequencing the most valuable type-strain genomes for metagenomic binning, comparative biology and taxonomic classification.</title>
        <authorList>
            <person name="Goeker M."/>
        </authorList>
    </citation>
    <scope>NUCLEOTIDE SEQUENCE [LARGE SCALE GENOMIC DNA]</scope>
    <source>
        <strain evidence="2 3">DSM 11170</strain>
    </source>
</reference>
<feature type="chain" id="PRO_5020860615" description="Cupredoxin-like protein" evidence="1">
    <location>
        <begin position="20"/>
        <end position="157"/>
    </location>
</feature>
<proteinExistence type="predicted"/>
<keyword evidence="1" id="KW-0732">Signal</keyword>
<dbReference type="SUPFAM" id="SSF49503">
    <property type="entry name" value="Cupredoxins"/>
    <property type="match status" value="1"/>
</dbReference>
<dbReference type="RefSeq" id="WP_165876453.1">
    <property type="nucleotide sequence ID" value="NZ_JAOQNU010000017.1"/>
</dbReference>
<dbReference type="AlphaFoldDB" id="A0A4R2RL02"/>
<dbReference type="EMBL" id="SLXT01000018">
    <property type="protein sequence ID" value="TCP63528.1"/>
    <property type="molecule type" value="Genomic_DNA"/>
</dbReference>
<feature type="signal peptide" evidence="1">
    <location>
        <begin position="1"/>
        <end position="19"/>
    </location>
</feature>